<keyword evidence="3" id="KW-1185">Reference proteome</keyword>
<organism evidence="2 3">
    <name type="scientific">Mucilaginibacter terrigena</name>
    <dbReference type="NCBI Taxonomy" id="2492395"/>
    <lineage>
        <taxon>Bacteria</taxon>
        <taxon>Pseudomonadati</taxon>
        <taxon>Bacteroidota</taxon>
        <taxon>Sphingobacteriia</taxon>
        <taxon>Sphingobacteriales</taxon>
        <taxon>Sphingobacteriaceae</taxon>
        <taxon>Mucilaginibacter</taxon>
    </lineage>
</organism>
<feature type="domain" description="Pvc16 N-terminal" evidence="1">
    <location>
        <begin position="8"/>
        <end position="180"/>
    </location>
</feature>
<evidence type="ECO:0000313" key="3">
    <source>
        <dbReference type="Proteomes" id="UP000293331"/>
    </source>
</evidence>
<evidence type="ECO:0000313" key="2">
    <source>
        <dbReference type="EMBL" id="RYU91641.1"/>
    </source>
</evidence>
<dbReference type="OrthoDB" id="7560784at2"/>
<evidence type="ECO:0000259" key="1">
    <source>
        <dbReference type="Pfam" id="PF14065"/>
    </source>
</evidence>
<dbReference type="RefSeq" id="WP_129875898.1">
    <property type="nucleotide sequence ID" value="NZ_SEWG01000002.1"/>
</dbReference>
<name>A0A4Q5LQB1_9SPHI</name>
<accession>A0A4Q5LQB1</accession>
<comment type="caution">
    <text evidence="2">The sequence shown here is derived from an EMBL/GenBank/DDBJ whole genome shotgun (WGS) entry which is preliminary data.</text>
</comment>
<sequence>MINEALQFIVQALNQALKNNFHADEDLVVMNNVIQTDGAIPLINQNKVVLSLINIEKETNKPFNTYNRPLEDSNYSSGSPSEYYNLDILFSSNFDDYGESLKMLSAVIAYFQGHTSLTPADLSTILGGIKKLDLDVVKLAFHQMHSLWTAMGAKYQPSILYKVRLLNIQSGQVRGTISAVTQTTNQVMP</sequence>
<gene>
    <name evidence="2" type="ORF">EWM62_06795</name>
</gene>
<protein>
    <submittedName>
        <fullName evidence="2">DUF4255 domain-containing protein</fullName>
    </submittedName>
</protein>
<dbReference type="InterPro" id="IPR025351">
    <property type="entry name" value="Pvc16_N"/>
</dbReference>
<dbReference type="EMBL" id="SEWG01000002">
    <property type="protein sequence ID" value="RYU91641.1"/>
    <property type="molecule type" value="Genomic_DNA"/>
</dbReference>
<reference evidence="2 3" key="1">
    <citation type="submission" date="2019-02" db="EMBL/GenBank/DDBJ databases">
        <title>Bacterial novel species Mucilaginibacter sp. 17JY9-4 isolated from soil.</title>
        <authorList>
            <person name="Jung H.-Y."/>
        </authorList>
    </citation>
    <scope>NUCLEOTIDE SEQUENCE [LARGE SCALE GENOMIC DNA]</scope>
    <source>
        <strain evidence="2 3">17JY9-4</strain>
    </source>
</reference>
<dbReference type="Pfam" id="PF14065">
    <property type="entry name" value="Pvc16_N"/>
    <property type="match status" value="1"/>
</dbReference>
<dbReference type="Proteomes" id="UP000293331">
    <property type="component" value="Unassembled WGS sequence"/>
</dbReference>
<dbReference type="AlphaFoldDB" id="A0A4Q5LQB1"/>
<proteinExistence type="predicted"/>